<gene>
    <name evidence="7" type="ORF">Pan216_51230</name>
</gene>
<evidence type="ECO:0000256" key="2">
    <source>
        <dbReference type="ARBA" id="ARBA00022475"/>
    </source>
</evidence>
<feature type="transmembrane region" description="Helical" evidence="6">
    <location>
        <begin position="221"/>
        <end position="244"/>
    </location>
</feature>
<feature type="transmembrane region" description="Helical" evidence="6">
    <location>
        <begin position="186"/>
        <end position="209"/>
    </location>
</feature>
<name>A0A518BB72_9BACT</name>
<feature type="transmembrane region" description="Helical" evidence="6">
    <location>
        <begin position="250"/>
        <end position="275"/>
    </location>
</feature>
<dbReference type="Proteomes" id="UP000317093">
    <property type="component" value="Chromosome"/>
</dbReference>
<comment type="subcellular location">
    <subcellularLocation>
        <location evidence="1">Cell membrane</location>
        <topology evidence="1">Multi-pass membrane protein</topology>
    </subcellularLocation>
</comment>
<evidence type="ECO:0000256" key="5">
    <source>
        <dbReference type="ARBA" id="ARBA00023136"/>
    </source>
</evidence>
<dbReference type="KEGG" id="knv:Pan216_51230"/>
<dbReference type="Pfam" id="PF03631">
    <property type="entry name" value="Virul_fac_BrkB"/>
    <property type="match status" value="1"/>
</dbReference>
<keyword evidence="5 6" id="KW-0472">Membrane</keyword>
<keyword evidence="8" id="KW-1185">Reference proteome</keyword>
<evidence type="ECO:0000313" key="8">
    <source>
        <dbReference type="Proteomes" id="UP000317093"/>
    </source>
</evidence>
<feature type="transmembrane region" description="Helical" evidence="6">
    <location>
        <begin position="33"/>
        <end position="57"/>
    </location>
</feature>
<evidence type="ECO:0000313" key="7">
    <source>
        <dbReference type="EMBL" id="QDU64234.1"/>
    </source>
</evidence>
<evidence type="ECO:0008006" key="9">
    <source>
        <dbReference type="Google" id="ProtNLM"/>
    </source>
</evidence>
<dbReference type="InterPro" id="IPR017039">
    <property type="entry name" value="Virul_fac_BrkB"/>
</dbReference>
<dbReference type="AlphaFoldDB" id="A0A518BB72"/>
<reference evidence="7 8" key="1">
    <citation type="submission" date="2019-02" db="EMBL/GenBank/DDBJ databases">
        <title>Deep-cultivation of Planctomycetes and their phenomic and genomic characterization uncovers novel biology.</title>
        <authorList>
            <person name="Wiegand S."/>
            <person name="Jogler M."/>
            <person name="Boedeker C."/>
            <person name="Pinto D."/>
            <person name="Vollmers J."/>
            <person name="Rivas-Marin E."/>
            <person name="Kohn T."/>
            <person name="Peeters S.H."/>
            <person name="Heuer A."/>
            <person name="Rast P."/>
            <person name="Oberbeckmann S."/>
            <person name="Bunk B."/>
            <person name="Jeske O."/>
            <person name="Meyerdierks A."/>
            <person name="Storesund J.E."/>
            <person name="Kallscheuer N."/>
            <person name="Luecker S."/>
            <person name="Lage O.M."/>
            <person name="Pohl T."/>
            <person name="Merkel B.J."/>
            <person name="Hornburger P."/>
            <person name="Mueller R.-W."/>
            <person name="Bruemmer F."/>
            <person name="Labrenz M."/>
            <person name="Spormann A.M."/>
            <person name="Op den Camp H."/>
            <person name="Overmann J."/>
            <person name="Amann R."/>
            <person name="Jetten M.S.M."/>
            <person name="Mascher T."/>
            <person name="Medema M.H."/>
            <person name="Devos D.P."/>
            <person name="Kaster A.-K."/>
            <person name="Ovreas L."/>
            <person name="Rohde M."/>
            <person name="Galperin M.Y."/>
            <person name="Jogler C."/>
        </authorList>
    </citation>
    <scope>NUCLEOTIDE SEQUENCE [LARGE SCALE GENOMIC DNA]</scope>
    <source>
        <strain evidence="7 8">Pan216</strain>
    </source>
</reference>
<dbReference type="EMBL" id="CP036279">
    <property type="protein sequence ID" value="QDU64234.1"/>
    <property type="molecule type" value="Genomic_DNA"/>
</dbReference>
<evidence type="ECO:0000256" key="1">
    <source>
        <dbReference type="ARBA" id="ARBA00004651"/>
    </source>
</evidence>
<dbReference type="PIRSF" id="PIRSF035875">
    <property type="entry name" value="RNase_BN"/>
    <property type="match status" value="1"/>
</dbReference>
<keyword evidence="3 6" id="KW-0812">Transmembrane</keyword>
<accession>A0A518BB72</accession>
<feature type="transmembrane region" description="Helical" evidence="6">
    <location>
        <begin position="150"/>
        <end position="174"/>
    </location>
</feature>
<sequence length="310" mass="35109">MRQWLKDELLVRLWRTVNKWMDDYGSMMAASMAYWIAFSFFPLLIIVIAMFGLIVSFSDSASDQYQLVISSLSDYFAKGLSEQIANLLGQVRANAGVGGLLGLGILLLNIIGMFLHLQSSFDRIWDVKRPTDMGMIRMVREFIVSRGLRFLLLIAGLWMLVVTMFAMGLVMSAFRTWVSGWIVHAYLPQLAQTLVTFGIYVGIFGTLYRTMPRVSVPWRDVWLGAIMAALTWELGREVLAWFVIGDKYSAYGVVGAFIAMMVWAYYASTIFFFFAEFVCVTHLDRRVGTAEEHATESNLDVRENHGGSDT</sequence>
<dbReference type="PANTHER" id="PTHR30213:SF1">
    <property type="entry name" value="INNER MEMBRANE PROTEIN YHJD"/>
    <property type="match status" value="1"/>
</dbReference>
<keyword evidence="2" id="KW-1003">Cell membrane</keyword>
<organism evidence="7 8">
    <name type="scientific">Kolteria novifilia</name>
    <dbReference type="NCBI Taxonomy" id="2527975"/>
    <lineage>
        <taxon>Bacteria</taxon>
        <taxon>Pseudomonadati</taxon>
        <taxon>Planctomycetota</taxon>
        <taxon>Planctomycetia</taxon>
        <taxon>Kolteriales</taxon>
        <taxon>Kolteriaceae</taxon>
        <taxon>Kolteria</taxon>
    </lineage>
</organism>
<feature type="transmembrane region" description="Helical" evidence="6">
    <location>
        <begin position="95"/>
        <end position="115"/>
    </location>
</feature>
<evidence type="ECO:0000256" key="3">
    <source>
        <dbReference type="ARBA" id="ARBA00022692"/>
    </source>
</evidence>
<evidence type="ECO:0000256" key="6">
    <source>
        <dbReference type="SAM" id="Phobius"/>
    </source>
</evidence>
<proteinExistence type="predicted"/>
<keyword evidence="4 6" id="KW-1133">Transmembrane helix</keyword>
<dbReference type="PANTHER" id="PTHR30213">
    <property type="entry name" value="INNER MEMBRANE PROTEIN YHJD"/>
    <property type="match status" value="1"/>
</dbReference>
<dbReference type="GO" id="GO:0005886">
    <property type="term" value="C:plasma membrane"/>
    <property type="evidence" value="ECO:0007669"/>
    <property type="project" value="UniProtKB-SubCell"/>
</dbReference>
<protein>
    <recommendedName>
        <fullName evidence="9">Inner membrane protein YhjD</fullName>
    </recommendedName>
</protein>
<evidence type="ECO:0000256" key="4">
    <source>
        <dbReference type="ARBA" id="ARBA00022989"/>
    </source>
</evidence>